<dbReference type="RefSeq" id="WP_264326078.1">
    <property type="nucleotide sequence ID" value="NZ_JADEXQ010000057.1"/>
</dbReference>
<feature type="transmembrane region" description="Helical" evidence="1">
    <location>
        <begin position="6"/>
        <end position="27"/>
    </location>
</feature>
<dbReference type="EMBL" id="JADEXQ010000057">
    <property type="protein sequence ID" value="MBE9031248.1"/>
    <property type="molecule type" value="Genomic_DNA"/>
</dbReference>
<feature type="transmembrane region" description="Helical" evidence="1">
    <location>
        <begin position="93"/>
        <end position="113"/>
    </location>
</feature>
<accession>A0A928Z598</accession>
<dbReference type="Proteomes" id="UP000625316">
    <property type="component" value="Unassembled WGS sequence"/>
</dbReference>
<keyword evidence="1" id="KW-1133">Transmembrane helix</keyword>
<evidence type="ECO:0000313" key="3">
    <source>
        <dbReference type="Proteomes" id="UP000625316"/>
    </source>
</evidence>
<dbReference type="AlphaFoldDB" id="A0A928Z598"/>
<protein>
    <submittedName>
        <fullName evidence="2">Uncharacterized protein</fullName>
    </submittedName>
</protein>
<gene>
    <name evidence="2" type="ORF">IQ266_16055</name>
</gene>
<keyword evidence="3" id="KW-1185">Reference proteome</keyword>
<reference evidence="2" key="1">
    <citation type="submission" date="2020-10" db="EMBL/GenBank/DDBJ databases">
        <authorList>
            <person name="Castelo-Branco R."/>
            <person name="Eusebio N."/>
            <person name="Adriana R."/>
            <person name="Vieira A."/>
            <person name="Brugerolle De Fraissinette N."/>
            <person name="Rezende De Castro R."/>
            <person name="Schneider M.P."/>
            <person name="Vasconcelos V."/>
            <person name="Leao P.N."/>
        </authorList>
    </citation>
    <scope>NUCLEOTIDE SEQUENCE</scope>
    <source>
        <strain evidence="2">LEGE 11480</strain>
    </source>
</reference>
<feature type="transmembrane region" description="Helical" evidence="1">
    <location>
        <begin position="64"/>
        <end position="86"/>
    </location>
</feature>
<name>A0A928Z598_9CYAN</name>
<feature type="transmembrane region" description="Helical" evidence="1">
    <location>
        <begin position="39"/>
        <end position="58"/>
    </location>
</feature>
<proteinExistence type="predicted"/>
<keyword evidence="1" id="KW-0472">Membrane</keyword>
<sequence>MLNYATLDAIADAYIPLLAVLVIVLIARAGLMRRGPLRWLYVSVLICGLIVAYSLGYIDATVGLWSSFSLDYSTHTAVALVLVILLNIVVKRYWPICSISLFCYFGLMLYQSYHSVADIVTTVIAVSFLFLPTVIWLYHVFGVATSDDARFNRHDRP</sequence>
<organism evidence="2 3">
    <name type="scientific">Romeriopsis navalis LEGE 11480</name>
    <dbReference type="NCBI Taxonomy" id="2777977"/>
    <lineage>
        <taxon>Bacteria</taxon>
        <taxon>Bacillati</taxon>
        <taxon>Cyanobacteriota</taxon>
        <taxon>Cyanophyceae</taxon>
        <taxon>Leptolyngbyales</taxon>
        <taxon>Leptolyngbyaceae</taxon>
        <taxon>Romeriopsis</taxon>
        <taxon>Romeriopsis navalis</taxon>
    </lineage>
</organism>
<feature type="transmembrane region" description="Helical" evidence="1">
    <location>
        <begin position="119"/>
        <end position="141"/>
    </location>
</feature>
<keyword evidence="1" id="KW-0812">Transmembrane</keyword>
<comment type="caution">
    <text evidence="2">The sequence shown here is derived from an EMBL/GenBank/DDBJ whole genome shotgun (WGS) entry which is preliminary data.</text>
</comment>
<evidence type="ECO:0000313" key="2">
    <source>
        <dbReference type="EMBL" id="MBE9031248.1"/>
    </source>
</evidence>
<evidence type="ECO:0000256" key="1">
    <source>
        <dbReference type="SAM" id="Phobius"/>
    </source>
</evidence>